<keyword evidence="6 8" id="KW-0472">Membrane</keyword>
<dbReference type="Pfam" id="PF04923">
    <property type="entry name" value="Ninjurin"/>
    <property type="match status" value="1"/>
</dbReference>
<dbReference type="InterPro" id="IPR007007">
    <property type="entry name" value="Ninjurin"/>
</dbReference>
<comment type="similarity">
    <text evidence="2">Belongs to the ninjurin family.</text>
</comment>
<evidence type="ECO:0000256" key="2">
    <source>
        <dbReference type="ARBA" id="ARBA00008141"/>
    </source>
</evidence>
<feature type="transmembrane region" description="Helical" evidence="8">
    <location>
        <begin position="204"/>
        <end position="224"/>
    </location>
</feature>
<protein>
    <recommendedName>
        <fullName evidence="11">Ninjurin-1</fullName>
    </recommendedName>
</protein>
<dbReference type="EMBL" id="JARKIK010000071">
    <property type="protein sequence ID" value="KAK8728721.1"/>
    <property type="molecule type" value="Genomic_DNA"/>
</dbReference>
<dbReference type="GO" id="GO:0007155">
    <property type="term" value="P:cell adhesion"/>
    <property type="evidence" value="ECO:0007669"/>
    <property type="project" value="UniProtKB-KW"/>
</dbReference>
<keyword evidence="4" id="KW-0130">Cell adhesion</keyword>
<evidence type="ECO:0000256" key="6">
    <source>
        <dbReference type="ARBA" id="ARBA00023136"/>
    </source>
</evidence>
<evidence type="ECO:0000256" key="7">
    <source>
        <dbReference type="SAM" id="MobiDB-lite"/>
    </source>
</evidence>
<evidence type="ECO:0000313" key="10">
    <source>
        <dbReference type="Proteomes" id="UP001445076"/>
    </source>
</evidence>
<dbReference type="GO" id="GO:0042246">
    <property type="term" value="P:tissue regeneration"/>
    <property type="evidence" value="ECO:0007669"/>
    <property type="project" value="InterPro"/>
</dbReference>
<evidence type="ECO:0000256" key="3">
    <source>
        <dbReference type="ARBA" id="ARBA00022692"/>
    </source>
</evidence>
<evidence type="ECO:0000256" key="5">
    <source>
        <dbReference type="ARBA" id="ARBA00022989"/>
    </source>
</evidence>
<keyword evidence="10" id="KW-1185">Reference proteome</keyword>
<accession>A0AAW0WP01</accession>
<reference evidence="9 10" key="1">
    <citation type="journal article" date="2024" name="BMC Genomics">
        <title>Genome assembly of redclaw crayfish (Cherax quadricarinatus) provides insights into its immune adaptation and hypoxia tolerance.</title>
        <authorList>
            <person name="Liu Z."/>
            <person name="Zheng J."/>
            <person name="Li H."/>
            <person name="Fang K."/>
            <person name="Wang S."/>
            <person name="He J."/>
            <person name="Zhou D."/>
            <person name="Weng S."/>
            <person name="Chi M."/>
            <person name="Gu Z."/>
            <person name="He J."/>
            <person name="Li F."/>
            <person name="Wang M."/>
        </authorList>
    </citation>
    <scope>NUCLEOTIDE SEQUENCE [LARGE SCALE GENOMIC DNA]</scope>
    <source>
        <strain evidence="9">ZL_2023a</strain>
    </source>
</reference>
<sequence length="250" mass="27143">MEEMLANFLCIFVEVCFMTRELRKRHTMELAPIANLRETDAEDVGNGSTNHAHKPGSGNGGVDDGFDTVPSRPPTNDVPRRSPFPHSPSPGPPGRGGYIPVATDPPISGRPGKKPLDVNLYATKKTVAQGMMDLALLTANANQLRYVIEAGKFGNLGPNYYISITFISISIILQLVIGVALIIMGRYNVSHDSHAQKADTLNNWIVLGVFLITVINVFISSFAIEPMEGYDPVLLRAALTESPSEKLISN</sequence>
<evidence type="ECO:0008006" key="11">
    <source>
        <dbReference type="Google" id="ProtNLM"/>
    </source>
</evidence>
<proteinExistence type="inferred from homology"/>
<comment type="subcellular location">
    <subcellularLocation>
        <location evidence="1">Membrane</location>
        <topology evidence="1">Multi-pass membrane protein</topology>
    </subcellularLocation>
</comment>
<evidence type="ECO:0000256" key="1">
    <source>
        <dbReference type="ARBA" id="ARBA00004141"/>
    </source>
</evidence>
<evidence type="ECO:0000256" key="4">
    <source>
        <dbReference type="ARBA" id="ARBA00022889"/>
    </source>
</evidence>
<dbReference type="GO" id="GO:0016020">
    <property type="term" value="C:membrane"/>
    <property type="evidence" value="ECO:0007669"/>
    <property type="project" value="UniProtKB-SubCell"/>
</dbReference>
<feature type="transmembrane region" description="Helical" evidence="8">
    <location>
        <begin position="160"/>
        <end position="183"/>
    </location>
</feature>
<name>A0AAW0WP01_CHEQU</name>
<dbReference type="Proteomes" id="UP001445076">
    <property type="component" value="Unassembled WGS sequence"/>
</dbReference>
<comment type="caution">
    <text evidence="9">The sequence shown here is derived from an EMBL/GenBank/DDBJ whole genome shotgun (WGS) entry which is preliminary data.</text>
</comment>
<dbReference type="AlphaFoldDB" id="A0AAW0WP01"/>
<keyword evidence="5 8" id="KW-1133">Transmembrane helix</keyword>
<feature type="region of interest" description="Disordered" evidence="7">
    <location>
        <begin position="41"/>
        <end position="114"/>
    </location>
</feature>
<keyword evidence="3 8" id="KW-0812">Transmembrane</keyword>
<dbReference type="PANTHER" id="PTHR12316:SF17">
    <property type="entry name" value="NINJURIN C, ISOFORM D"/>
    <property type="match status" value="1"/>
</dbReference>
<evidence type="ECO:0000256" key="8">
    <source>
        <dbReference type="SAM" id="Phobius"/>
    </source>
</evidence>
<evidence type="ECO:0000313" key="9">
    <source>
        <dbReference type="EMBL" id="KAK8728721.1"/>
    </source>
</evidence>
<organism evidence="9 10">
    <name type="scientific">Cherax quadricarinatus</name>
    <name type="common">Australian red claw crayfish</name>
    <dbReference type="NCBI Taxonomy" id="27406"/>
    <lineage>
        <taxon>Eukaryota</taxon>
        <taxon>Metazoa</taxon>
        <taxon>Ecdysozoa</taxon>
        <taxon>Arthropoda</taxon>
        <taxon>Crustacea</taxon>
        <taxon>Multicrustacea</taxon>
        <taxon>Malacostraca</taxon>
        <taxon>Eumalacostraca</taxon>
        <taxon>Eucarida</taxon>
        <taxon>Decapoda</taxon>
        <taxon>Pleocyemata</taxon>
        <taxon>Astacidea</taxon>
        <taxon>Parastacoidea</taxon>
        <taxon>Parastacidae</taxon>
        <taxon>Cherax</taxon>
    </lineage>
</organism>
<dbReference type="PANTHER" id="PTHR12316">
    <property type="entry name" value="NINJURIN-RELATED"/>
    <property type="match status" value="1"/>
</dbReference>
<gene>
    <name evidence="9" type="ORF">OTU49_009110</name>
</gene>